<keyword evidence="8" id="KW-0239">DNA-directed DNA polymerase</keyword>
<evidence type="ECO:0000256" key="5">
    <source>
        <dbReference type="ARBA" id="ARBA00022842"/>
    </source>
</evidence>
<dbReference type="GO" id="GO:0003887">
    <property type="term" value="F:DNA-directed DNA polymerase activity"/>
    <property type="evidence" value="ECO:0007669"/>
    <property type="project" value="UniProtKB-KW"/>
</dbReference>
<evidence type="ECO:0000256" key="6">
    <source>
        <dbReference type="ARBA" id="ARBA00022908"/>
    </source>
</evidence>
<dbReference type="GO" id="GO:0006310">
    <property type="term" value="P:DNA recombination"/>
    <property type="evidence" value="ECO:0007669"/>
    <property type="project" value="UniProtKB-KW"/>
</dbReference>
<keyword evidence="6" id="KW-0229">DNA integration</keyword>
<organism evidence="11 12">
    <name type="scientific">Escallonia rubra</name>
    <dbReference type="NCBI Taxonomy" id="112253"/>
    <lineage>
        <taxon>Eukaryota</taxon>
        <taxon>Viridiplantae</taxon>
        <taxon>Streptophyta</taxon>
        <taxon>Embryophyta</taxon>
        <taxon>Tracheophyta</taxon>
        <taxon>Spermatophyta</taxon>
        <taxon>Magnoliopsida</taxon>
        <taxon>eudicotyledons</taxon>
        <taxon>Gunneridae</taxon>
        <taxon>Pentapetalae</taxon>
        <taxon>asterids</taxon>
        <taxon>campanulids</taxon>
        <taxon>Escalloniales</taxon>
        <taxon>Escalloniaceae</taxon>
        <taxon>Escallonia</taxon>
    </lineage>
</organism>
<dbReference type="InterPro" id="IPR039537">
    <property type="entry name" value="Retrotran_Ty1/copia-like"/>
</dbReference>
<sequence length="248" mass="27967">MGSAQVLFWWNLNSRLRSLVIKFEEYTKDPKHTMSEYLRVMSNMIGKLRDAGHALTYEQEVRAVIRSLLALWATMKHILTHNENIKNFYDVLQHVTLDAETRDADKTLTYVAQEGSGNANGKRRRQSATKHVARDQEGFIDYHRIPVGGKHIFMGINSSEEVLESSSSYVVNDNIVNDSATCHARLGHISQDRMTRLAREDLLGPLAKVNLQTCEACLAGKTCRKPFGKAVRATQPLELVHSDICGPM</sequence>
<keyword evidence="1" id="KW-0540">Nuclease</keyword>
<gene>
    <name evidence="11" type="ORF">RJ640_000770</name>
</gene>
<keyword evidence="2" id="KW-0479">Metal-binding</keyword>
<keyword evidence="3" id="KW-0255">Endonuclease</keyword>
<dbReference type="InterPro" id="IPR025724">
    <property type="entry name" value="GAG-pre-integrase_dom"/>
</dbReference>
<protein>
    <recommendedName>
        <fullName evidence="10">GAG-pre-integrase domain-containing protein</fullName>
    </recommendedName>
</protein>
<dbReference type="GO" id="GO:0046872">
    <property type="term" value="F:metal ion binding"/>
    <property type="evidence" value="ECO:0007669"/>
    <property type="project" value="UniProtKB-KW"/>
</dbReference>
<keyword evidence="8" id="KW-0808">Transferase</keyword>
<evidence type="ECO:0000256" key="9">
    <source>
        <dbReference type="ARBA" id="ARBA00023172"/>
    </source>
</evidence>
<dbReference type="Pfam" id="PF13976">
    <property type="entry name" value="gag_pre-integrs"/>
    <property type="match status" value="1"/>
</dbReference>
<feature type="domain" description="GAG-pre-integrase" evidence="10">
    <location>
        <begin position="166"/>
        <end position="221"/>
    </location>
</feature>
<evidence type="ECO:0000256" key="1">
    <source>
        <dbReference type="ARBA" id="ARBA00022722"/>
    </source>
</evidence>
<dbReference type="Proteomes" id="UP001187471">
    <property type="component" value="Unassembled WGS sequence"/>
</dbReference>
<dbReference type="GO" id="GO:0004519">
    <property type="term" value="F:endonuclease activity"/>
    <property type="evidence" value="ECO:0007669"/>
    <property type="project" value="UniProtKB-KW"/>
</dbReference>
<evidence type="ECO:0000313" key="11">
    <source>
        <dbReference type="EMBL" id="KAK2985539.1"/>
    </source>
</evidence>
<dbReference type="GO" id="GO:0016787">
    <property type="term" value="F:hydrolase activity"/>
    <property type="evidence" value="ECO:0007669"/>
    <property type="project" value="UniProtKB-KW"/>
</dbReference>
<evidence type="ECO:0000256" key="2">
    <source>
        <dbReference type="ARBA" id="ARBA00022723"/>
    </source>
</evidence>
<keyword evidence="12" id="KW-1185">Reference proteome</keyword>
<comment type="caution">
    <text evidence="11">The sequence shown here is derived from an EMBL/GenBank/DDBJ whole genome shotgun (WGS) entry which is preliminary data.</text>
</comment>
<evidence type="ECO:0000313" key="12">
    <source>
        <dbReference type="Proteomes" id="UP001187471"/>
    </source>
</evidence>
<evidence type="ECO:0000259" key="10">
    <source>
        <dbReference type="Pfam" id="PF13976"/>
    </source>
</evidence>
<name>A0AA88RH87_9ASTE</name>
<keyword evidence="5" id="KW-0460">Magnesium</keyword>
<accession>A0AA88RH87</accession>
<dbReference type="EMBL" id="JAVXUO010001147">
    <property type="protein sequence ID" value="KAK2985539.1"/>
    <property type="molecule type" value="Genomic_DNA"/>
</dbReference>
<evidence type="ECO:0000256" key="3">
    <source>
        <dbReference type="ARBA" id="ARBA00022759"/>
    </source>
</evidence>
<keyword evidence="8" id="KW-0548">Nucleotidyltransferase</keyword>
<dbReference type="GO" id="GO:0003964">
    <property type="term" value="F:RNA-directed DNA polymerase activity"/>
    <property type="evidence" value="ECO:0007669"/>
    <property type="project" value="UniProtKB-KW"/>
</dbReference>
<evidence type="ECO:0000256" key="4">
    <source>
        <dbReference type="ARBA" id="ARBA00022801"/>
    </source>
</evidence>
<evidence type="ECO:0000256" key="7">
    <source>
        <dbReference type="ARBA" id="ARBA00022918"/>
    </source>
</evidence>
<reference evidence="11" key="1">
    <citation type="submission" date="2022-12" db="EMBL/GenBank/DDBJ databases">
        <title>Draft genome assemblies for two species of Escallonia (Escalloniales).</title>
        <authorList>
            <person name="Chanderbali A."/>
            <person name="Dervinis C."/>
            <person name="Anghel I."/>
            <person name="Soltis D."/>
            <person name="Soltis P."/>
            <person name="Zapata F."/>
        </authorList>
    </citation>
    <scope>NUCLEOTIDE SEQUENCE</scope>
    <source>
        <strain evidence="11">UCBG92.1500</strain>
        <tissue evidence="11">Leaf</tissue>
    </source>
</reference>
<feature type="non-terminal residue" evidence="11">
    <location>
        <position position="1"/>
    </location>
</feature>
<keyword evidence="4" id="KW-0378">Hydrolase</keyword>
<proteinExistence type="predicted"/>
<dbReference type="GO" id="GO:0015074">
    <property type="term" value="P:DNA integration"/>
    <property type="evidence" value="ECO:0007669"/>
    <property type="project" value="UniProtKB-KW"/>
</dbReference>
<dbReference type="PANTHER" id="PTHR42648:SF11">
    <property type="entry name" value="TRANSPOSON TY4-P GAG-POL POLYPROTEIN"/>
    <property type="match status" value="1"/>
</dbReference>
<keyword evidence="9" id="KW-0233">DNA recombination</keyword>
<keyword evidence="7" id="KW-0695">RNA-directed DNA polymerase</keyword>
<dbReference type="AlphaFoldDB" id="A0AA88RH87"/>
<evidence type="ECO:0000256" key="8">
    <source>
        <dbReference type="ARBA" id="ARBA00022932"/>
    </source>
</evidence>
<dbReference type="PANTHER" id="PTHR42648">
    <property type="entry name" value="TRANSPOSASE, PUTATIVE-RELATED"/>
    <property type="match status" value="1"/>
</dbReference>